<dbReference type="OrthoDB" id="6313827at2"/>
<comment type="caution">
    <text evidence="1">The sequence shown here is derived from an EMBL/GenBank/DDBJ whole genome shotgun (WGS) entry which is preliminary data.</text>
</comment>
<dbReference type="RefSeq" id="WP_129922174.1">
    <property type="nucleotide sequence ID" value="NZ_SEWE01000039.1"/>
</dbReference>
<dbReference type="AlphaFoldDB" id="A0A4V1ZAF6"/>
<reference evidence="1 2" key="1">
    <citation type="submission" date="2019-02" db="EMBL/GenBank/DDBJ databases">
        <title>Bacterial novel species isolated from soil.</title>
        <authorList>
            <person name="Jung H.-Y."/>
        </authorList>
    </citation>
    <scope>NUCLEOTIDE SEQUENCE [LARGE SCALE GENOMIC DNA]</scope>
    <source>
        <strain evidence="1 2">1-3-3-3</strain>
    </source>
</reference>
<organism evidence="1 2">
    <name type="scientific">Hymenobacter persicinus</name>
    <dbReference type="NCBI Taxonomy" id="2025506"/>
    <lineage>
        <taxon>Bacteria</taxon>
        <taxon>Pseudomonadati</taxon>
        <taxon>Bacteroidota</taxon>
        <taxon>Cytophagia</taxon>
        <taxon>Cytophagales</taxon>
        <taxon>Hymenobacteraceae</taxon>
        <taxon>Hymenobacter</taxon>
    </lineage>
</organism>
<evidence type="ECO:0000313" key="2">
    <source>
        <dbReference type="Proteomes" id="UP000294155"/>
    </source>
</evidence>
<keyword evidence="2" id="KW-1185">Reference proteome</keyword>
<gene>
    <name evidence="1" type="ORF">EWM57_16045</name>
</gene>
<protein>
    <submittedName>
        <fullName evidence="1">Uncharacterized protein</fullName>
    </submittedName>
</protein>
<proteinExistence type="predicted"/>
<name>A0A4V1ZAF6_9BACT</name>
<accession>A0A4V1ZAF6</accession>
<dbReference type="EMBL" id="SEWE01000039">
    <property type="protein sequence ID" value="RYU77921.1"/>
    <property type="molecule type" value="Genomic_DNA"/>
</dbReference>
<dbReference type="Proteomes" id="UP000294155">
    <property type="component" value="Unassembled WGS sequence"/>
</dbReference>
<dbReference type="Gene3D" id="1.50.10.20">
    <property type="match status" value="1"/>
</dbReference>
<dbReference type="SUPFAM" id="SSF158745">
    <property type="entry name" value="LanC-like"/>
    <property type="match status" value="1"/>
</dbReference>
<evidence type="ECO:0000313" key="1">
    <source>
        <dbReference type="EMBL" id="RYU77921.1"/>
    </source>
</evidence>
<sequence length="380" mass="40863">MNATPFLLAAQLAQLAARVPEHPRLALYAYWLYQLSGQEQHLHQAQLFLRAALAATGRHLAHHDPAFAAVARELAWLNTRLRHEPQLLPGLASDQLEELDQAVFRAAGRLLSGVVPGPGPVLLELIGYLTERQPQQPGTPFLAAIIGRAYPAGRAVQWLSRHPAGQPLGLAGLAGELLLLIRVGLLPVHESAVKALVSRGVQSLLAVRQEVDFLAGHYSIFPDAVGPDWRQPTFSHHLNWQRGDLGQSLLLYRAHGLLHDAELARLAELVGLNTLLRTSAAATGISTPHFPDGGAGLAYLYRCLFQLTGNVAYRGGEQHWLTAFPAATLPAQVPAEPSAAGLENQLIWLGLTQPAGLWHYPAAVGCIAHSSQSCGVGLTS</sequence>